<reference evidence="1" key="1">
    <citation type="submission" date="2019-01" db="EMBL/GenBank/DDBJ databases">
        <title>Draft genome sequences of three monokaryotic isolates of the white-rot basidiomycete fungus Dichomitus squalens.</title>
        <authorList>
            <consortium name="DOE Joint Genome Institute"/>
            <person name="Lopez S.C."/>
            <person name="Andreopoulos B."/>
            <person name="Pangilinan J."/>
            <person name="Lipzen A."/>
            <person name="Riley R."/>
            <person name="Ahrendt S."/>
            <person name="Ng V."/>
            <person name="Barry K."/>
            <person name="Daum C."/>
            <person name="Grigoriev I.V."/>
            <person name="Hilden K.S."/>
            <person name="Makela M.R."/>
            <person name="de Vries R.P."/>
        </authorList>
    </citation>
    <scope>NUCLEOTIDE SEQUENCE [LARGE SCALE GENOMIC DNA]</scope>
    <source>
        <strain evidence="1">OM18370.1</strain>
    </source>
</reference>
<accession>A0A4Q9MN34</accession>
<proteinExistence type="predicted"/>
<dbReference type="Proteomes" id="UP000292957">
    <property type="component" value="Unassembled WGS sequence"/>
</dbReference>
<protein>
    <submittedName>
        <fullName evidence="1">Uncharacterized protein</fullName>
    </submittedName>
</protein>
<name>A0A4Q9MN34_9APHY</name>
<sequence length="176" mass="19725">MRGYTIQDARRISGRKRAEQPRGGATQLSEGCAHWMGTENGAPVHIQTRHWQKNIRHGKLSPRTRRSDYVARRLSMLGWVLRSIQAVTSGCTAAITLARPLLMSVQYDLGARQEHPIPGSSCRRTSSSQWPASTAETSAARWSERYPWCASIPSLIEPIRRIAGSPESQPVLPWRI</sequence>
<organism evidence="1">
    <name type="scientific">Dichomitus squalens</name>
    <dbReference type="NCBI Taxonomy" id="114155"/>
    <lineage>
        <taxon>Eukaryota</taxon>
        <taxon>Fungi</taxon>
        <taxon>Dikarya</taxon>
        <taxon>Basidiomycota</taxon>
        <taxon>Agaricomycotina</taxon>
        <taxon>Agaricomycetes</taxon>
        <taxon>Polyporales</taxon>
        <taxon>Polyporaceae</taxon>
        <taxon>Dichomitus</taxon>
    </lineage>
</organism>
<dbReference type="AlphaFoldDB" id="A0A4Q9MN34"/>
<gene>
    <name evidence="1" type="ORF">BD311DRAFT_324966</name>
</gene>
<evidence type="ECO:0000313" key="1">
    <source>
        <dbReference type="EMBL" id="TBU28517.1"/>
    </source>
</evidence>
<dbReference type="EMBL" id="ML143421">
    <property type="protein sequence ID" value="TBU28517.1"/>
    <property type="molecule type" value="Genomic_DNA"/>
</dbReference>